<dbReference type="RefSeq" id="WP_153419264.1">
    <property type="nucleotide sequence ID" value="NZ_WFLM01000002.1"/>
</dbReference>
<dbReference type="EMBL" id="WFLM01000002">
    <property type="protein sequence ID" value="KAB8039779.1"/>
    <property type="molecule type" value="Genomic_DNA"/>
</dbReference>
<protein>
    <recommendedName>
        <fullName evidence="3">DUF5723 domain-containing protein</fullName>
    </recommendedName>
</protein>
<comment type="caution">
    <text evidence="1">The sequence shown here is derived from an EMBL/GenBank/DDBJ whole genome shotgun (WGS) entry which is preliminary data.</text>
</comment>
<sequence length="390" mass="42351">MTINNLAIWNYKYHMEVSFLKKKYYNFRLPNTIYVVIVSLISFHGNAQDTSSLKKSAPIYQNPFDLASGGASLTRATQEGVLFSNPSLPAFGEGYFRWIFLRSTLSVGDGTISAARDVAHTGTGNSTTLATNIIEDAFKKPIYVGLDSAAGVLTSNFGIAGFASSKLDVNGQQFGTVGVPQLQIKSNAFAGVATTMSTTLSDYFAIGVGPKYIYNSEVNTSLSVSDASNPSLATSKLTSALKKGNGLSTDIGFTTQYRTKNFDLRLAGVVADFGNTTFTGGLPPWLQTYNAGIGFALHDFTNALHCSLDYRDITDVYGEDRPKKIFMGCKVLITRIFGFGFGYLQGWPSYGMVLNLFLFRLEAGVYSRDEAIQSGLVGQKVYFVSLGFEI</sequence>
<keyword evidence="2" id="KW-1185">Reference proteome</keyword>
<evidence type="ECO:0000313" key="2">
    <source>
        <dbReference type="Proteomes" id="UP000437748"/>
    </source>
</evidence>
<gene>
    <name evidence="1" type="ORF">GCL60_05815</name>
</gene>
<dbReference type="Proteomes" id="UP000437748">
    <property type="component" value="Unassembled WGS sequence"/>
</dbReference>
<dbReference type="AlphaFoldDB" id="A0A6N6VVI8"/>
<accession>A0A6N6VVI8</accession>
<evidence type="ECO:0008006" key="3">
    <source>
        <dbReference type="Google" id="ProtNLM"/>
    </source>
</evidence>
<organism evidence="1 2">
    <name type="scientific">Silvanigrella paludirubra</name>
    <dbReference type="NCBI Taxonomy" id="2499159"/>
    <lineage>
        <taxon>Bacteria</taxon>
        <taxon>Pseudomonadati</taxon>
        <taxon>Bdellovibrionota</taxon>
        <taxon>Oligoflexia</taxon>
        <taxon>Silvanigrellales</taxon>
        <taxon>Silvanigrellaceae</taxon>
        <taxon>Silvanigrella</taxon>
    </lineage>
</organism>
<reference evidence="1 2" key="1">
    <citation type="submission" date="2019-10" db="EMBL/GenBank/DDBJ databases">
        <title>New species of Slilvanegrellaceae.</title>
        <authorList>
            <person name="Pitt A."/>
            <person name="Hahn M.W."/>
        </authorList>
    </citation>
    <scope>NUCLEOTIDE SEQUENCE [LARGE SCALE GENOMIC DNA]</scope>
    <source>
        <strain evidence="1 2">SP-Ram-0.45-NSY-1</strain>
    </source>
</reference>
<name>A0A6N6VVI8_9BACT</name>
<proteinExistence type="predicted"/>
<evidence type="ECO:0000313" key="1">
    <source>
        <dbReference type="EMBL" id="KAB8039779.1"/>
    </source>
</evidence>
<dbReference type="OrthoDB" id="5291251at2"/>